<reference evidence="1 2" key="1">
    <citation type="journal article" date="2015" name="Genome Announc.">
        <title>Expanding the biotechnology potential of lactobacilli through comparative genomics of 213 strains and associated genera.</title>
        <authorList>
            <person name="Sun Z."/>
            <person name="Harris H.M."/>
            <person name="McCann A."/>
            <person name="Guo C."/>
            <person name="Argimon S."/>
            <person name="Zhang W."/>
            <person name="Yang X."/>
            <person name="Jeffery I.B."/>
            <person name="Cooney J.C."/>
            <person name="Kagawa T.F."/>
            <person name="Liu W."/>
            <person name="Song Y."/>
            <person name="Salvetti E."/>
            <person name="Wrobel A."/>
            <person name="Rasinkangas P."/>
            <person name="Parkhill J."/>
            <person name="Rea M.C."/>
            <person name="O'Sullivan O."/>
            <person name="Ritari J."/>
            <person name="Douillard F.P."/>
            <person name="Paul Ross R."/>
            <person name="Yang R."/>
            <person name="Briner A.E."/>
            <person name="Felis G.E."/>
            <person name="de Vos W.M."/>
            <person name="Barrangou R."/>
            <person name="Klaenhammer T.R."/>
            <person name="Caufield P.W."/>
            <person name="Cui Y."/>
            <person name="Zhang H."/>
            <person name="O'Toole P.W."/>
        </authorList>
    </citation>
    <scope>NUCLEOTIDE SEQUENCE [LARGE SCALE GENOMIC DNA]</scope>
    <source>
        <strain evidence="1 2">DSM 15945</strain>
    </source>
</reference>
<dbReference type="AlphaFoldDB" id="A0A0R1U0P3"/>
<dbReference type="PATRIC" id="fig|1423783.4.peg.30"/>
<gene>
    <name evidence="1" type="ORF">FC50_GL000027</name>
</gene>
<dbReference type="EMBL" id="AZFJ01000032">
    <property type="protein sequence ID" value="KRL87056.1"/>
    <property type="molecule type" value="Genomic_DNA"/>
</dbReference>
<keyword evidence="2" id="KW-1185">Reference proteome</keyword>
<comment type="caution">
    <text evidence="1">The sequence shown here is derived from an EMBL/GenBank/DDBJ whole genome shotgun (WGS) entry which is preliminary data.</text>
</comment>
<evidence type="ECO:0000313" key="1">
    <source>
        <dbReference type="EMBL" id="KRL87056.1"/>
    </source>
</evidence>
<evidence type="ECO:0000313" key="2">
    <source>
        <dbReference type="Proteomes" id="UP000051922"/>
    </source>
</evidence>
<name>A0A0R1U0P3_9LACO</name>
<accession>A0A0R1U0P3</accession>
<organism evidence="1 2">
    <name type="scientific">Lacticaseibacillus pantheris DSM 15945 = JCM 12539 = NBRC 106106</name>
    <dbReference type="NCBI Taxonomy" id="1423783"/>
    <lineage>
        <taxon>Bacteria</taxon>
        <taxon>Bacillati</taxon>
        <taxon>Bacillota</taxon>
        <taxon>Bacilli</taxon>
        <taxon>Lactobacillales</taxon>
        <taxon>Lactobacillaceae</taxon>
        <taxon>Lacticaseibacillus</taxon>
    </lineage>
</organism>
<sequence>MTTLIEFDTIMRANDYKYTYAVFSWLELASIDTKSAKEATNNTDYWLHQAELDKQDALQTAEHEHTYGPMLTEQQLAYMSSAQINSAHQMADTWTEIIQRVRRVSAETHPP</sequence>
<dbReference type="RefSeq" id="WP_054650761.1">
    <property type="nucleotide sequence ID" value="NZ_AZFJ01000032.1"/>
</dbReference>
<dbReference type="STRING" id="1423783.FC50_GL000027"/>
<proteinExistence type="predicted"/>
<dbReference type="Proteomes" id="UP000051922">
    <property type="component" value="Unassembled WGS sequence"/>
</dbReference>
<protein>
    <submittedName>
        <fullName evidence="1">Uncharacterized protein</fullName>
    </submittedName>
</protein>
<dbReference type="OrthoDB" id="9812123at2"/>